<dbReference type="InterPro" id="IPR008936">
    <property type="entry name" value="Rho_GTPase_activation_prot"/>
</dbReference>
<dbReference type="PANTHER" id="PTHR14149:SF17">
    <property type="entry name" value="GTPASE-ACTIVATING PROTEIN"/>
    <property type="match status" value="1"/>
</dbReference>
<dbReference type="OrthoDB" id="775356at2759"/>
<gene>
    <name evidence="3" type="ORF">BB561_004222</name>
</gene>
<accession>A0A2T9YHL0</accession>
<evidence type="ECO:0000259" key="2">
    <source>
        <dbReference type="PROSITE" id="PS50018"/>
    </source>
</evidence>
<feature type="domain" description="Ras-GAP" evidence="2">
    <location>
        <begin position="61"/>
        <end position="281"/>
    </location>
</feature>
<feature type="compositionally biased region" description="Polar residues" evidence="1">
    <location>
        <begin position="350"/>
        <end position="359"/>
    </location>
</feature>
<dbReference type="Gene3D" id="1.10.506.10">
    <property type="entry name" value="GTPase Activation - p120gap, domain 1"/>
    <property type="match status" value="1"/>
</dbReference>
<organism evidence="3 4">
    <name type="scientific">Smittium simulii</name>
    <dbReference type="NCBI Taxonomy" id="133385"/>
    <lineage>
        <taxon>Eukaryota</taxon>
        <taxon>Fungi</taxon>
        <taxon>Fungi incertae sedis</taxon>
        <taxon>Zoopagomycota</taxon>
        <taxon>Kickxellomycotina</taxon>
        <taxon>Harpellomycetes</taxon>
        <taxon>Harpellales</taxon>
        <taxon>Legeriomycetaceae</taxon>
        <taxon>Smittium</taxon>
    </lineage>
</organism>
<evidence type="ECO:0000313" key="3">
    <source>
        <dbReference type="EMBL" id="PVU91774.1"/>
    </source>
</evidence>
<dbReference type="STRING" id="133385.A0A2T9YHL0"/>
<dbReference type="PROSITE" id="PS50018">
    <property type="entry name" value="RAS_GTPASE_ACTIV_2"/>
    <property type="match status" value="1"/>
</dbReference>
<dbReference type="PANTHER" id="PTHR14149">
    <property type="entry name" value="RAS GTPASE-ACTIVATING PROTEIN WITH IQ MOTIF"/>
    <property type="match status" value="1"/>
</dbReference>
<sequence>MSRENIILSNRKFSLNDPSSSEIVLGAQNYILYQRLLYLARTDPVFLGYSFHSKLMSEAYTKAIAAISLLFKTDSENNILRLITFMIKAEILTLSENSMILRDNSLSSSLIRLYCEYDTENLVLRSISKDSAVIDIFYGNNIGPLLDNNTVLLNSDGTLRKKNNKDIFVQSNAEILLQNQEYLIALNSIVFSLLSRIESSLFKLPTGIREIASAIKTASSLKFPDFNPNSLNSLIGGFFFLRFINPAIIIPERVISTPIPSLKLMRKTLTLIAKIIQHLANHSSNDKKLKELQSNPNIDKKIIDLCIKNNKKIKYILQEIQFPFISSNLSYYRHSHSHSPPLDIHKSAQKRASTPSPQSRFKDDFFKNTILDSNHKLNMTLDIDHRSLITIHELILETANYWENLSENCLSMEVCLSMLNLPIRPDPLFNNPMLSIDLLDYDPNLLCIDNFQ</sequence>
<dbReference type="SUPFAM" id="SSF48350">
    <property type="entry name" value="GTPase activation domain, GAP"/>
    <property type="match status" value="1"/>
</dbReference>
<name>A0A2T9YHL0_9FUNG</name>
<dbReference type="Pfam" id="PF00616">
    <property type="entry name" value="RasGAP"/>
    <property type="match status" value="1"/>
</dbReference>
<keyword evidence="4" id="KW-1185">Reference proteome</keyword>
<dbReference type="AlphaFoldDB" id="A0A2T9YHL0"/>
<dbReference type="InterPro" id="IPR001936">
    <property type="entry name" value="RasGAP_dom"/>
</dbReference>
<dbReference type="GO" id="GO:0005938">
    <property type="term" value="C:cell cortex"/>
    <property type="evidence" value="ECO:0007669"/>
    <property type="project" value="TreeGrafter"/>
</dbReference>
<reference evidence="3 4" key="1">
    <citation type="journal article" date="2018" name="MBio">
        <title>Comparative Genomics Reveals the Core Gene Toolbox for the Fungus-Insect Symbiosis.</title>
        <authorList>
            <person name="Wang Y."/>
            <person name="Stata M."/>
            <person name="Wang W."/>
            <person name="Stajich J.E."/>
            <person name="White M.M."/>
            <person name="Moncalvo J.M."/>
        </authorList>
    </citation>
    <scope>NUCLEOTIDE SEQUENCE [LARGE SCALE GENOMIC DNA]</scope>
    <source>
        <strain evidence="3 4">SWE-8-4</strain>
    </source>
</reference>
<dbReference type="SMART" id="SM00323">
    <property type="entry name" value="RasGAP"/>
    <property type="match status" value="1"/>
</dbReference>
<evidence type="ECO:0000256" key="1">
    <source>
        <dbReference type="SAM" id="MobiDB-lite"/>
    </source>
</evidence>
<dbReference type="GO" id="GO:0005096">
    <property type="term" value="F:GTPase activator activity"/>
    <property type="evidence" value="ECO:0007669"/>
    <property type="project" value="TreeGrafter"/>
</dbReference>
<evidence type="ECO:0000313" key="4">
    <source>
        <dbReference type="Proteomes" id="UP000245383"/>
    </source>
</evidence>
<protein>
    <recommendedName>
        <fullName evidence="2">Ras-GAP domain-containing protein</fullName>
    </recommendedName>
</protein>
<dbReference type="Proteomes" id="UP000245383">
    <property type="component" value="Unassembled WGS sequence"/>
</dbReference>
<proteinExistence type="predicted"/>
<comment type="caution">
    <text evidence="3">The sequence shown here is derived from an EMBL/GenBank/DDBJ whole genome shotgun (WGS) entry which is preliminary data.</text>
</comment>
<dbReference type="EMBL" id="MBFR01000186">
    <property type="protein sequence ID" value="PVU91774.1"/>
    <property type="molecule type" value="Genomic_DNA"/>
</dbReference>
<feature type="region of interest" description="Disordered" evidence="1">
    <location>
        <begin position="340"/>
        <end position="360"/>
    </location>
</feature>
<dbReference type="GO" id="GO:0046580">
    <property type="term" value="P:negative regulation of Ras protein signal transduction"/>
    <property type="evidence" value="ECO:0007669"/>
    <property type="project" value="TreeGrafter"/>
</dbReference>